<dbReference type="InterPro" id="IPR007374">
    <property type="entry name" value="ASCH_domain"/>
</dbReference>
<protein>
    <recommendedName>
        <fullName evidence="1">ASCH domain-containing protein</fullName>
    </recommendedName>
</protein>
<dbReference type="CDD" id="cd06555">
    <property type="entry name" value="ASCH_PF0470_like"/>
    <property type="match status" value="2"/>
</dbReference>
<name>A0ABQ7EVX1_BRACR</name>
<evidence type="ECO:0000313" key="2">
    <source>
        <dbReference type="EMBL" id="KAF3607749.1"/>
    </source>
</evidence>
<evidence type="ECO:0000313" key="3">
    <source>
        <dbReference type="Proteomes" id="UP000266723"/>
    </source>
</evidence>
<dbReference type="PANTHER" id="PTHR34204:SF4">
    <property type="entry name" value="ASCH DOMAIN-CONTAINING PROTEIN"/>
    <property type="match status" value="1"/>
</dbReference>
<dbReference type="PANTHER" id="PTHR34204">
    <property type="entry name" value="RNA-BINDING ASCH DOMAIN PROTEIN"/>
    <property type="match status" value="1"/>
</dbReference>
<dbReference type="SMART" id="SM01022">
    <property type="entry name" value="ASCH"/>
    <property type="match status" value="2"/>
</dbReference>
<accession>A0ABQ7EVX1</accession>
<keyword evidence="3" id="KW-1185">Reference proteome</keyword>
<evidence type="ECO:0000259" key="1">
    <source>
        <dbReference type="SMART" id="SM01022"/>
    </source>
</evidence>
<gene>
    <name evidence="2" type="ORF">DY000_02051578</name>
</gene>
<reference evidence="2 3" key="1">
    <citation type="journal article" date="2020" name="BMC Genomics">
        <title>Intraspecific diversification of the crop wild relative Brassica cretica Lam. using demographic model selection.</title>
        <authorList>
            <person name="Kioukis A."/>
            <person name="Michalopoulou V.A."/>
            <person name="Briers L."/>
            <person name="Pirintsos S."/>
            <person name="Studholme D.J."/>
            <person name="Pavlidis P."/>
            <person name="Sarris P.F."/>
        </authorList>
    </citation>
    <scope>NUCLEOTIDE SEQUENCE [LARGE SCALE GENOMIC DNA]</scope>
    <source>
        <strain evidence="3">cv. PFS-1207/04</strain>
    </source>
</reference>
<dbReference type="SUPFAM" id="SSF88697">
    <property type="entry name" value="PUA domain-like"/>
    <property type="match status" value="2"/>
</dbReference>
<sequence length="363" mass="40919">MERPHSPGTKSVDIGESLESLLRFTLRSHLDETVQSLDLDLPRDLCFHLLEEEDADSTEEPVSYKILARALSECLTSEEHSLSIDKDSNFEKYSKLFHGLGHDLMLKKVNFELHVQEPYFTQLKDGLKTTEGRCAVGDYMRISSGDFILFNKCLLLQVQDVCYYTSFSEMLRVESLAKVLPGVETIEEGVGVYRNFYPEEKERMNGVVAIRVVKPVEQPYAALAGALSEPYFTQLKDGLKTTEGRCAVGDYMRISSGDFILFNKCLLLQVQDVCYYTSFSEMLRVESLAKVLPGVETIEEGVGVYRNFYTEEKERMNGVVAIRVVKPVEQPYAALAGVLSELKSTGIKALLDDYTSRVTSEDL</sequence>
<dbReference type="EMBL" id="QGKV02000297">
    <property type="protein sequence ID" value="KAF3607749.1"/>
    <property type="molecule type" value="Genomic_DNA"/>
</dbReference>
<feature type="domain" description="ASCH" evidence="1">
    <location>
        <begin position="113"/>
        <end position="214"/>
    </location>
</feature>
<dbReference type="Proteomes" id="UP000266723">
    <property type="component" value="Unassembled WGS sequence"/>
</dbReference>
<dbReference type="Gene3D" id="2.30.130.30">
    <property type="entry name" value="Hypothetical protein"/>
    <property type="match status" value="2"/>
</dbReference>
<comment type="caution">
    <text evidence="2">The sequence shown here is derived from an EMBL/GenBank/DDBJ whole genome shotgun (WGS) entry which is preliminary data.</text>
</comment>
<organism evidence="2 3">
    <name type="scientific">Brassica cretica</name>
    <name type="common">Mustard</name>
    <dbReference type="NCBI Taxonomy" id="69181"/>
    <lineage>
        <taxon>Eukaryota</taxon>
        <taxon>Viridiplantae</taxon>
        <taxon>Streptophyta</taxon>
        <taxon>Embryophyta</taxon>
        <taxon>Tracheophyta</taxon>
        <taxon>Spermatophyta</taxon>
        <taxon>Magnoliopsida</taxon>
        <taxon>eudicotyledons</taxon>
        <taxon>Gunneridae</taxon>
        <taxon>Pentapetalae</taxon>
        <taxon>rosids</taxon>
        <taxon>malvids</taxon>
        <taxon>Brassicales</taxon>
        <taxon>Brassicaceae</taxon>
        <taxon>Brassiceae</taxon>
        <taxon>Brassica</taxon>
    </lineage>
</organism>
<dbReference type="InterPro" id="IPR015947">
    <property type="entry name" value="PUA-like_sf"/>
</dbReference>
<dbReference type="Pfam" id="PF04266">
    <property type="entry name" value="ASCH"/>
    <property type="match status" value="2"/>
</dbReference>
<feature type="domain" description="ASCH" evidence="1">
    <location>
        <begin position="225"/>
        <end position="326"/>
    </location>
</feature>
<proteinExistence type="predicted"/>